<evidence type="ECO:0000256" key="6">
    <source>
        <dbReference type="ARBA" id="ARBA00023098"/>
    </source>
</evidence>
<dbReference type="Pfam" id="PF01643">
    <property type="entry name" value="Acyl-ACP_TE"/>
    <property type="match status" value="1"/>
</dbReference>
<dbReference type="CDD" id="cd00586">
    <property type="entry name" value="4HBT"/>
    <property type="match status" value="1"/>
</dbReference>
<keyword evidence="11" id="KW-1185">Reference proteome</keyword>
<keyword evidence="2" id="KW-0444">Lipid biosynthesis</keyword>
<evidence type="ECO:0000313" key="10">
    <source>
        <dbReference type="EMBL" id="EMG25658.1"/>
    </source>
</evidence>
<evidence type="ECO:0000256" key="5">
    <source>
        <dbReference type="ARBA" id="ARBA00022946"/>
    </source>
</evidence>
<dbReference type="InterPro" id="IPR045023">
    <property type="entry name" value="FATA/B"/>
</dbReference>
<accession>A0ABN0IS55</accession>
<name>A0ABN0IS55_9STRE</name>
<protein>
    <submittedName>
        <fullName evidence="10">Acyl-ACP thioesterase</fullName>
    </submittedName>
</protein>
<evidence type="ECO:0000313" key="11">
    <source>
        <dbReference type="Proteomes" id="UP000011769"/>
    </source>
</evidence>
<evidence type="ECO:0000256" key="1">
    <source>
        <dbReference type="ARBA" id="ARBA00006500"/>
    </source>
</evidence>
<keyword evidence="4" id="KW-0276">Fatty acid metabolism</keyword>
<dbReference type="PANTHER" id="PTHR31727">
    <property type="entry name" value="OLEOYL-ACYL CARRIER PROTEIN THIOESTERASE 1, CHLOROPLASTIC"/>
    <property type="match status" value="1"/>
</dbReference>
<dbReference type="EMBL" id="ALYM01000003">
    <property type="protein sequence ID" value="EMG25658.1"/>
    <property type="molecule type" value="Genomic_DNA"/>
</dbReference>
<dbReference type="RefSeq" id="WP_003108281.1">
    <property type="nucleotide sequence ID" value="NZ_ALYM01000003.1"/>
</dbReference>
<evidence type="ECO:0000256" key="7">
    <source>
        <dbReference type="ARBA" id="ARBA00023160"/>
    </source>
</evidence>
<dbReference type="InterPro" id="IPR002864">
    <property type="entry name" value="Acyl-ACP_thioesterase_NHD"/>
</dbReference>
<dbReference type="Gene3D" id="3.10.129.10">
    <property type="entry name" value="Hotdog Thioesterase"/>
    <property type="match status" value="1"/>
</dbReference>
<dbReference type="Proteomes" id="UP000011769">
    <property type="component" value="Unassembled WGS sequence"/>
</dbReference>
<dbReference type="PANTHER" id="PTHR31727:SF6">
    <property type="entry name" value="OLEOYL-ACYL CARRIER PROTEIN THIOESTERASE 1, CHLOROPLASTIC"/>
    <property type="match status" value="1"/>
</dbReference>
<dbReference type="InterPro" id="IPR049427">
    <property type="entry name" value="Acyl-ACP_TE_C"/>
</dbReference>
<organism evidence="10 11">
    <name type="scientific">Streptococcus parauberis KRS-02083</name>
    <dbReference type="NCBI Taxonomy" id="1207545"/>
    <lineage>
        <taxon>Bacteria</taxon>
        <taxon>Bacillati</taxon>
        <taxon>Bacillota</taxon>
        <taxon>Bacilli</taxon>
        <taxon>Lactobacillales</taxon>
        <taxon>Streptococcaceae</taxon>
        <taxon>Streptococcus</taxon>
    </lineage>
</organism>
<keyword evidence="6" id="KW-0443">Lipid metabolism</keyword>
<gene>
    <name evidence="10" type="ORF">SPJ1_1069</name>
</gene>
<evidence type="ECO:0000256" key="4">
    <source>
        <dbReference type="ARBA" id="ARBA00022832"/>
    </source>
</evidence>
<feature type="domain" description="Acyl-ACP thioesterase-like C-terminal" evidence="9">
    <location>
        <begin position="147"/>
        <end position="241"/>
    </location>
</feature>
<keyword evidence="5" id="KW-0809">Transit peptide</keyword>
<reference evidence="10 11" key="1">
    <citation type="journal article" date="2013" name="PLoS ONE">
        <title>Comparative Genomic Characterization of Three Streptococcus parauberis Strains in Fish Pathogen, as Assessed by Wide-Genome Analyses.</title>
        <authorList>
            <person name="Nho S.W."/>
            <person name="Hikima J."/>
            <person name="Park S.B."/>
            <person name="Jang H.B."/>
            <person name="Cha I.S."/>
            <person name="Yasuike M."/>
            <person name="Nakamura Y."/>
            <person name="Fujiwara A."/>
            <person name="Sano M."/>
            <person name="Kanai K."/>
            <person name="Kondo H."/>
            <person name="Hirono I."/>
            <person name="Takeyama H."/>
            <person name="Aoki T."/>
            <person name="Jung T.S."/>
        </authorList>
    </citation>
    <scope>NUCLEOTIDE SEQUENCE [LARGE SCALE GENOMIC DNA]</scope>
    <source>
        <strain evidence="10 11">KRS-02083</strain>
    </source>
</reference>
<evidence type="ECO:0000259" key="8">
    <source>
        <dbReference type="Pfam" id="PF01643"/>
    </source>
</evidence>
<dbReference type="Pfam" id="PF20791">
    <property type="entry name" value="Acyl-ACP_TE_C"/>
    <property type="match status" value="1"/>
</dbReference>
<evidence type="ECO:0000256" key="3">
    <source>
        <dbReference type="ARBA" id="ARBA00022801"/>
    </source>
</evidence>
<feature type="domain" description="Acyl-ACP thioesterase N-terminal hotdog" evidence="8">
    <location>
        <begin position="4"/>
        <end position="131"/>
    </location>
</feature>
<evidence type="ECO:0000259" key="9">
    <source>
        <dbReference type="Pfam" id="PF20791"/>
    </source>
</evidence>
<comment type="similarity">
    <text evidence="1">Belongs to the acyl-ACP thioesterase family.</text>
</comment>
<dbReference type="SUPFAM" id="SSF54637">
    <property type="entry name" value="Thioesterase/thiol ester dehydrase-isomerase"/>
    <property type="match status" value="2"/>
</dbReference>
<keyword evidence="3" id="KW-0378">Hydrolase</keyword>
<comment type="caution">
    <text evidence="10">The sequence shown here is derived from an EMBL/GenBank/DDBJ whole genome shotgun (WGS) entry which is preliminary data.</text>
</comment>
<dbReference type="InterPro" id="IPR029069">
    <property type="entry name" value="HotDog_dom_sf"/>
</dbReference>
<keyword evidence="7" id="KW-0275">Fatty acid biosynthesis</keyword>
<proteinExistence type="inferred from homology"/>
<evidence type="ECO:0000256" key="2">
    <source>
        <dbReference type="ARBA" id="ARBA00022516"/>
    </source>
</evidence>
<sequence>MGFIYKEELKLGFDMCDVKLDVKLPHLISYCLGLSGRQTELLQMSDQKVLDDYHLIWIITDHELTLDRLPRFGDTITIETEPFAYNKLFCYRRFTIFDQDHQQMAEIITHFALMDPDTRKVAQIPTDLVQPFESDFVKKLRRTPKIKTLENPKEKIYNVRYYDLDMNGHVNNGKYLDWIYDVMSYDFLSKHRPVAIQLRYIKEVSPDGTIVSRYEQDQLTTTHDITADGNLHAQAIIQWKEIED</sequence>